<evidence type="ECO:0000313" key="2">
    <source>
        <dbReference type="Proteomes" id="UP000006054"/>
    </source>
</evidence>
<name>I4APX2_BERLS</name>
<dbReference type="OrthoDB" id="981560at2"/>
<accession>I4APX2</accession>
<reference evidence="2" key="1">
    <citation type="submission" date="2012-06" db="EMBL/GenBank/DDBJ databases">
        <title>The complete genome of Flexibacter litoralis DSM 6794.</title>
        <authorList>
            <person name="Lucas S."/>
            <person name="Copeland A."/>
            <person name="Lapidus A."/>
            <person name="Glavina del Rio T."/>
            <person name="Dalin E."/>
            <person name="Tice H."/>
            <person name="Bruce D."/>
            <person name="Goodwin L."/>
            <person name="Pitluck S."/>
            <person name="Peters L."/>
            <person name="Ovchinnikova G."/>
            <person name="Lu M."/>
            <person name="Kyrpides N."/>
            <person name="Mavromatis K."/>
            <person name="Ivanova N."/>
            <person name="Brettin T."/>
            <person name="Detter J.C."/>
            <person name="Han C."/>
            <person name="Larimer F."/>
            <person name="Land M."/>
            <person name="Hauser L."/>
            <person name="Markowitz V."/>
            <person name="Cheng J.-F."/>
            <person name="Hugenholtz P."/>
            <person name="Woyke T."/>
            <person name="Wu D."/>
            <person name="Spring S."/>
            <person name="Lang E."/>
            <person name="Kopitz M."/>
            <person name="Brambilla E."/>
            <person name="Klenk H.-P."/>
            <person name="Eisen J.A."/>
        </authorList>
    </citation>
    <scope>NUCLEOTIDE SEQUENCE [LARGE SCALE GENOMIC DNA]</scope>
    <source>
        <strain evidence="2">ATCC 23117 / DSM 6794 / NBRC 15988 / NCIMB 1366 / Sio-4</strain>
    </source>
</reference>
<dbReference type="PATRIC" id="fig|880071.3.peg.3697"/>
<sequence length="512" mass="61950">MDLLLELAFILSKYPLKSLDQVLSKDSKMRRLFDAVSKGVIQNDEEASHFLYETSPSDKRYLMLKRNLINKLFELLLSSDLEVEKKIRKSKRKDIFNQEETKFLANQYLIIADKLLIQNVYHNAEKIIERVRQKAKEYHLIETEWECVRKLRTIYALKGFANETEKYTLEAQELREEMIFLDNLKSYWEVMQAKTKFFIGQYSEWEAEAYAAEKLTEKYYKKYEEDEKNTHPLAKLYGFRFRNTRLLQSQPKLDDLQKNTNDWQEHFQIYPHLNTPTRNLELLIAQIYTHRYAGEFLQALQLIKKATKLTTYQAFNKFKIQELYFDTLLKINEPKHGYKQAALILLEVLQTPQFERLDKWDKSSWRLREAYLFLILEDKDPKLVKKFTPNFYQKNLLLQLPDEPITKDKTGYNIIRIWIKLLFLFYTKMEDFTSEANNFRNYYQRHLKDSKDERLRLFVLYLIKIAQNDFNPTFLENNKLELPQENYNFTEFGCYERIEELILNFMKKYFEN</sequence>
<dbReference type="EMBL" id="CP003345">
    <property type="protein sequence ID" value="AFM06007.1"/>
    <property type="molecule type" value="Genomic_DNA"/>
</dbReference>
<protein>
    <submittedName>
        <fullName evidence="1">Uncharacterized protein</fullName>
    </submittedName>
</protein>
<dbReference type="AlphaFoldDB" id="I4APX2"/>
<gene>
    <name evidence="1" type="ordered locus">Fleli_3693</name>
</gene>
<keyword evidence="2" id="KW-1185">Reference proteome</keyword>
<organism evidence="1 2">
    <name type="scientific">Bernardetia litoralis (strain ATCC 23117 / DSM 6794 / NBRC 15988 / NCIMB 1366 / Fx l1 / Sio-4)</name>
    <name type="common">Flexibacter litoralis</name>
    <dbReference type="NCBI Taxonomy" id="880071"/>
    <lineage>
        <taxon>Bacteria</taxon>
        <taxon>Pseudomonadati</taxon>
        <taxon>Bacteroidota</taxon>
        <taxon>Cytophagia</taxon>
        <taxon>Cytophagales</taxon>
        <taxon>Bernardetiaceae</taxon>
        <taxon>Bernardetia</taxon>
    </lineage>
</organism>
<dbReference type="Proteomes" id="UP000006054">
    <property type="component" value="Chromosome"/>
</dbReference>
<dbReference type="KEGG" id="fli:Fleli_3693"/>
<proteinExistence type="predicted"/>
<evidence type="ECO:0000313" key="1">
    <source>
        <dbReference type="EMBL" id="AFM06007.1"/>
    </source>
</evidence>
<dbReference type="HOGENOM" id="CLU_531844_0_0_10"/>
<dbReference type="RefSeq" id="WP_014799431.1">
    <property type="nucleotide sequence ID" value="NC_018018.1"/>
</dbReference>